<accession>A0ABR3JJW5</accession>
<dbReference type="PANTHER" id="PTHR42100:SF1">
    <property type="entry name" value="OXIDOREDUCTASE 178 KDA SUBUNIT, PUTATIVE (AFU_ORTHOLOGUE AFUA_8G04320)-RELATED"/>
    <property type="match status" value="1"/>
</dbReference>
<organism evidence="1 2">
    <name type="scientific">Hohenbuehelia grisea</name>
    <dbReference type="NCBI Taxonomy" id="104357"/>
    <lineage>
        <taxon>Eukaryota</taxon>
        <taxon>Fungi</taxon>
        <taxon>Dikarya</taxon>
        <taxon>Basidiomycota</taxon>
        <taxon>Agaricomycotina</taxon>
        <taxon>Agaricomycetes</taxon>
        <taxon>Agaricomycetidae</taxon>
        <taxon>Agaricales</taxon>
        <taxon>Pleurotineae</taxon>
        <taxon>Pleurotaceae</taxon>
        <taxon>Hohenbuehelia</taxon>
    </lineage>
</organism>
<name>A0ABR3JJW5_9AGAR</name>
<dbReference type="PANTHER" id="PTHR42100">
    <property type="entry name" value="OXIDOREDUCTASE 178 KDA SUBUNIT, PUTATIVE (AFU_ORTHOLOGUE AFUA_8G04320)-RELATED"/>
    <property type="match status" value="1"/>
</dbReference>
<dbReference type="EMBL" id="JASNQZ010000006">
    <property type="protein sequence ID" value="KAL0956069.1"/>
    <property type="molecule type" value="Genomic_DNA"/>
</dbReference>
<reference evidence="2" key="1">
    <citation type="submission" date="2024-06" db="EMBL/GenBank/DDBJ databases">
        <title>Multi-omics analyses provide insights into the biosynthesis of the anticancer antibiotic pleurotin in Hohenbuehelia grisea.</title>
        <authorList>
            <person name="Weaver J.A."/>
            <person name="Alberti F."/>
        </authorList>
    </citation>
    <scope>NUCLEOTIDE SEQUENCE [LARGE SCALE GENOMIC DNA]</scope>
    <source>
        <strain evidence="2">T-177</strain>
    </source>
</reference>
<gene>
    <name evidence="1" type="ORF">HGRIS_002238</name>
</gene>
<evidence type="ECO:0000313" key="2">
    <source>
        <dbReference type="Proteomes" id="UP001556367"/>
    </source>
</evidence>
<comment type="caution">
    <text evidence="1">The sequence shown here is derived from an EMBL/GenBank/DDBJ whole genome shotgun (WGS) entry which is preliminary data.</text>
</comment>
<evidence type="ECO:0000313" key="1">
    <source>
        <dbReference type="EMBL" id="KAL0956069.1"/>
    </source>
</evidence>
<dbReference type="InterPro" id="IPR034444">
    <property type="entry name" value="Nuo17.8"/>
</dbReference>
<proteinExistence type="predicted"/>
<sequence length="161" mass="18614">MSLSRAAHFTRPRIRLLSAAALRCRPASTTSHGHEHEHHDEPADVYTKEGFSGSIWWKTLAVSLLGVAAYKYAPERGEDVYLTRWMAMYMAPRDLWMRLNVKHTVMQAEYVEQSMILDEPRPPVVRRYRYPQLMDQSSPFIQRVGMSVSFDGVKVKTDKDD</sequence>
<protein>
    <submittedName>
        <fullName evidence="1">Uncharacterized protein</fullName>
    </submittedName>
</protein>
<keyword evidence="2" id="KW-1185">Reference proteome</keyword>
<dbReference type="Proteomes" id="UP001556367">
    <property type="component" value="Unassembled WGS sequence"/>
</dbReference>